<dbReference type="Proteomes" id="UP000694383">
    <property type="component" value="Unplaced"/>
</dbReference>
<evidence type="ECO:0000313" key="23">
    <source>
        <dbReference type="Ensembl" id="ENSOSIP00000030272.1"/>
    </source>
</evidence>
<dbReference type="FunFam" id="1.10.510.10:FF:000066">
    <property type="entry name" value="Serine/threonine-protein kinase DCLK1 isoform 2"/>
    <property type="match status" value="1"/>
</dbReference>
<feature type="compositionally biased region" description="Basic and acidic residues" evidence="20">
    <location>
        <begin position="659"/>
        <end position="674"/>
    </location>
</feature>
<dbReference type="FunFam" id="3.30.200.20:FF:000057">
    <property type="entry name" value="Serine/threonine-protein kinase DCLK1 isoform 2"/>
    <property type="match status" value="1"/>
</dbReference>
<sequence>MEHFDERDKGQRHGRSTAKINGVPSPTHSAHCSLYRTRTLKTLSAEKRAKKVRFYRNGDRYFNGIVYAISADRFRTFDALLADLTRSLSDNVNLPQGVRTIYALDGSKKISSVDQLVEGGSYVCSSTEAYKKLDYTKNVNPNWSVNVKASSTSVRGPASLSSSKASVLDGRENKDFIRPKLVTVVRSGVKPRKAVRILLNKKTAHSYEQVLTDITDAIKLDSGVVKKIYTLEGKLVSCLQDFFGDEDIFVACGPEKFRYQDDLMLDESECRMMKSGTCGKMSGSLNRFSPRTSIQSRRSKSPAAVNGMPSSQQSTPHSGKSPSPSPTSPGSLSQRRVTDEVLADEVPAVPSYISDRYKVGRMIGDGNFAVVRECVELSTGREYALKIINKGKCRGKEHMIQNEVAILRRVKHPNIVLLIEEVDTYNELYLVMELVKGGDLFDAITSANRYTERDASGMLHNLANAIKYLHSLNIVHRDIKPENLLVYEHADGSKSLKLGDFGLATVVDGPLYTVCGTPTYVAPEIISETGYGLKVDIWAAGVITYILLCGFPPFRGCSDDQEALFDQILMGQLEFPFPYWDNVSETAKELIRSMLEVEVDQRYTALQVLEHPWVTNEGLCENEHQLSVAGKIKKHFNTNPKVNDTTADVSVISATPFDKERPVLRRGRHQDVKRRPPQTIETVNTEKTTKAQRAEPPNCLSGLPAPLISLTPDPCSNPSPDHSSLSDSDDISISSVSTIYSPNSPF</sequence>
<dbReference type="SUPFAM" id="SSF89837">
    <property type="entry name" value="Doublecortin (DC)"/>
    <property type="match status" value="2"/>
</dbReference>
<dbReference type="FunFam" id="3.10.20.230:FF:000002">
    <property type="entry name" value="serine/threonine-protein kinase DCLK2 isoform X1"/>
    <property type="match status" value="1"/>
</dbReference>
<evidence type="ECO:0000256" key="17">
    <source>
        <dbReference type="ARBA" id="ARBA00079902"/>
    </source>
</evidence>
<feature type="domain" description="Protein kinase" evidence="21">
    <location>
        <begin position="357"/>
        <end position="614"/>
    </location>
</feature>
<feature type="compositionally biased region" description="Low complexity" evidence="20">
    <location>
        <begin position="314"/>
        <end position="333"/>
    </location>
</feature>
<evidence type="ECO:0000256" key="11">
    <source>
        <dbReference type="ARBA" id="ARBA00022840"/>
    </source>
</evidence>
<keyword evidence="24" id="KW-1185">Reference proteome</keyword>
<keyword evidence="12" id="KW-0206">Cytoskeleton</keyword>
<feature type="region of interest" description="Disordered" evidence="20">
    <location>
        <begin position="1"/>
        <end position="30"/>
    </location>
</feature>
<keyword evidence="5" id="KW-0723">Serine/threonine-protein kinase</keyword>
<feature type="domain" description="Doublecortin" evidence="22">
    <location>
        <begin position="180"/>
        <end position="263"/>
    </location>
</feature>
<feature type="region of interest" description="Disordered" evidence="20">
    <location>
        <begin position="281"/>
        <end position="337"/>
    </location>
</feature>
<keyword evidence="11 19" id="KW-0067">ATP-binding</keyword>
<dbReference type="PANTHER" id="PTHR24347">
    <property type="entry name" value="SERINE/THREONINE-PROTEIN KINASE"/>
    <property type="match status" value="1"/>
</dbReference>
<dbReference type="InterPro" id="IPR000719">
    <property type="entry name" value="Prot_kinase_dom"/>
</dbReference>
<evidence type="ECO:0000256" key="12">
    <source>
        <dbReference type="ARBA" id="ARBA00023212"/>
    </source>
</evidence>
<dbReference type="Ensembl" id="ENSOSIT00000031904.1">
    <property type="protein sequence ID" value="ENSOSIP00000030272.1"/>
    <property type="gene ID" value="ENSOSIG00000015619.1"/>
</dbReference>
<comment type="similarity">
    <text evidence="2">Belongs to the protein kinase superfamily. CAMK Ser/Thr protein kinase family. CaMK subfamily.</text>
</comment>
<dbReference type="GO" id="GO:0005524">
    <property type="term" value="F:ATP binding"/>
    <property type="evidence" value="ECO:0007669"/>
    <property type="project" value="UniProtKB-UniRule"/>
</dbReference>
<evidence type="ECO:0000256" key="9">
    <source>
        <dbReference type="ARBA" id="ARBA00022741"/>
    </source>
</evidence>
<dbReference type="InterPro" id="IPR011009">
    <property type="entry name" value="Kinase-like_dom_sf"/>
</dbReference>
<dbReference type="PROSITE" id="PS00108">
    <property type="entry name" value="PROTEIN_KINASE_ST"/>
    <property type="match status" value="1"/>
</dbReference>
<evidence type="ECO:0000256" key="10">
    <source>
        <dbReference type="ARBA" id="ARBA00022777"/>
    </source>
</evidence>
<dbReference type="AlphaFoldDB" id="A0A8C8DUD0"/>
<evidence type="ECO:0000256" key="18">
    <source>
        <dbReference type="ARBA" id="ARBA00080759"/>
    </source>
</evidence>
<keyword evidence="10" id="KW-0418">Kinase</keyword>
<reference evidence="23" key="1">
    <citation type="submission" date="2025-08" db="UniProtKB">
        <authorList>
            <consortium name="Ensembl"/>
        </authorList>
    </citation>
    <scope>IDENTIFICATION</scope>
</reference>
<dbReference type="Pfam" id="PF00069">
    <property type="entry name" value="Pkinase"/>
    <property type="match status" value="1"/>
</dbReference>
<dbReference type="PROSITE" id="PS50011">
    <property type="entry name" value="PROTEIN_KINASE_DOM"/>
    <property type="match status" value="1"/>
</dbReference>
<dbReference type="SMART" id="SM00220">
    <property type="entry name" value="S_TKc"/>
    <property type="match status" value="1"/>
</dbReference>
<dbReference type="Gene3D" id="1.10.510.10">
    <property type="entry name" value="Transferase(Phosphotransferase) domain 1"/>
    <property type="match status" value="1"/>
</dbReference>
<dbReference type="CDD" id="cd17069">
    <property type="entry name" value="DCX2"/>
    <property type="match status" value="1"/>
</dbReference>
<evidence type="ECO:0000256" key="1">
    <source>
        <dbReference type="ARBA" id="ARBA00004245"/>
    </source>
</evidence>
<dbReference type="PROSITE" id="PS00107">
    <property type="entry name" value="PROTEIN_KINASE_ATP"/>
    <property type="match status" value="1"/>
</dbReference>
<dbReference type="InterPro" id="IPR017441">
    <property type="entry name" value="Protein_kinase_ATP_BS"/>
</dbReference>
<evidence type="ECO:0000256" key="5">
    <source>
        <dbReference type="ARBA" id="ARBA00022527"/>
    </source>
</evidence>
<reference evidence="23" key="2">
    <citation type="submission" date="2025-09" db="UniProtKB">
        <authorList>
            <consortium name="Ensembl"/>
        </authorList>
    </citation>
    <scope>IDENTIFICATION</scope>
</reference>
<dbReference type="InterPro" id="IPR008271">
    <property type="entry name" value="Ser/Thr_kinase_AS"/>
</dbReference>
<dbReference type="GO" id="GO:0007417">
    <property type="term" value="P:central nervous system development"/>
    <property type="evidence" value="ECO:0007669"/>
    <property type="project" value="UniProtKB-ARBA"/>
</dbReference>
<evidence type="ECO:0000256" key="20">
    <source>
        <dbReference type="SAM" id="MobiDB-lite"/>
    </source>
</evidence>
<feature type="region of interest" description="Disordered" evidence="20">
    <location>
        <begin position="659"/>
        <end position="746"/>
    </location>
</feature>
<dbReference type="GO" id="GO:0035556">
    <property type="term" value="P:intracellular signal transduction"/>
    <property type="evidence" value="ECO:0007669"/>
    <property type="project" value="InterPro"/>
</dbReference>
<evidence type="ECO:0000256" key="13">
    <source>
        <dbReference type="ARBA" id="ARBA00047899"/>
    </source>
</evidence>
<feature type="domain" description="Doublecortin" evidence="22">
    <location>
        <begin position="50"/>
        <end position="136"/>
    </location>
</feature>
<feature type="compositionally biased region" description="Polar residues" evidence="20">
    <location>
        <begin position="283"/>
        <end position="296"/>
    </location>
</feature>
<dbReference type="PROSITE" id="PS50309">
    <property type="entry name" value="DC"/>
    <property type="match status" value="2"/>
</dbReference>
<dbReference type="SMART" id="SM00537">
    <property type="entry name" value="DCX"/>
    <property type="match status" value="2"/>
</dbReference>
<evidence type="ECO:0000256" key="8">
    <source>
        <dbReference type="ARBA" id="ARBA00022737"/>
    </source>
</evidence>
<organism evidence="23 24">
    <name type="scientific">Oryzias sinensis</name>
    <name type="common">Chinese medaka</name>
    <dbReference type="NCBI Taxonomy" id="183150"/>
    <lineage>
        <taxon>Eukaryota</taxon>
        <taxon>Metazoa</taxon>
        <taxon>Chordata</taxon>
        <taxon>Craniata</taxon>
        <taxon>Vertebrata</taxon>
        <taxon>Euteleostomi</taxon>
        <taxon>Actinopterygii</taxon>
        <taxon>Neopterygii</taxon>
        <taxon>Teleostei</taxon>
        <taxon>Neoteleostei</taxon>
        <taxon>Acanthomorphata</taxon>
        <taxon>Ovalentaria</taxon>
        <taxon>Atherinomorphae</taxon>
        <taxon>Beloniformes</taxon>
        <taxon>Adrianichthyidae</taxon>
        <taxon>Oryziinae</taxon>
        <taxon>Oryzias</taxon>
    </lineage>
</organism>
<feature type="binding site" evidence="19">
    <location>
        <position position="386"/>
    </location>
    <ligand>
        <name>ATP</name>
        <dbReference type="ChEBI" id="CHEBI:30616"/>
    </ligand>
</feature>
<dbReference type="GeneTree" id="ENSGT00940000154956"/>
<dbReference type="FunFam" id="3.10.20.230:FF:000001">
    <property type="entry name" value="serine/threonine-protein kinase DCLK1 isoform X1"/>
    <property type="match status" value="1"/>
</dbReference>
<keyword evidence="4" id="KW-0963">Cytoplasm</keyword>
<dbReference type="InterPro" id="IPR036572">
    <property type="entry name" value="Doublecortin_dom_sf"/>
</dbReference>
<keyword evidence="9 19" id="KW-0547">Nucleotide-binding</keyword>
<evidence type="ECO:0000259" key="22">
    <source>
        <dbReference type="PROSITE" id="PS50309"/>
    </source>
</evidence>
<dbReference type="Gene3D" id="3.10.20.230">
    <property type="entry name" value="Doublecortin domain"/>
    <property type="match status" value="2"/>
</dbReference>
<proteinExistence type="inferred from homology"/>
<evidence type="ECO:0000256" key="4">
    <source>
        <dbReference type="ARBA" id="ARBA00022490"/>
    </source>
</evidence>
<accession>A0A8C8DUD0</accession>
<protein>
    <recommendedName>
        <fullName evidence="15">Serine/threonine-protein kinase DCLK2</fullName>
        <ecNumber evidence="3">2.7.11.1</ecNumber>
    </recommendedName>
    <alternativeName>
        <fullName evidence="18">CaMK-like CREB regulatory kinase 2</fullName>
    </alternativeName>
    <alternativeName>
        <fullName evidence="16">Doublecortin-like and CAM kinase-like 2</fullName>
    </alternativeName>
    <alternativeName>
        <fullName evidence="17">Doublecortin-like kinase 2</fullName>
    </alternativeName>
</protein>
<evidence type="ECO:0000256" key="15">
    <source>
        <dbReference type="ARBA" id="ARBA00070436"/>
    </source>
</evidence>
<evidence type="ECO:0000256" key="2">
    <source>
        <dbReference type="ARBA" id="ARBA00005354"/>
    </source>
</evidence>
<dbReference type="EC" id="2.7.11.1" evidence="3"/>
<feature type="compositionally biased region" description="Basic and acidic residues" evidence="20">
    <location>
        <begin position="1"/>
        <end position="11"/>
    </location>
</feature>
<comment type="catalytic activity">
    <reaction evidence="14">
        <text>L-seryl-[protein] + ATP = O-phospho-L-seryl-[protein] + ADP + H(+)</text>
        <dbReference type="Rhea" id="RHEA:17989"/>
        <dbReference type="Rhea" id="RHEA-COMP:9863"/>
        <dbReference type="Rhea" id="RHEA-COMP:11604"/>
        <dbReference type="ChEBI" id="CHEBI:15378"/>
        <dbReference type="ChEBI" id="CHEBI:29999"/>
        <dbReference type="ChEBI" id="CHEBI:30616"/>
        <dbReference type="ChEBI" id="CHEBI:83421"/>
        <dbReference type="ChEBI" id="CHEBI:456216"/>
        <dbReference type="EC" id="2.7.11.1"/>
    </reaction>
</comment>
<evidence type="ECO:0000256" key="3">
    <source>
        <dbReference type="ARBA" id="ARBA00012513"/>
    </source>
</evidence>
<keyword evidence="6" id="KW-0597">Phosphoprotein</keyword>
<keyword evidence="7" id="KW-0808">Transferase</keyword>
<comment type="subcellular location">
    <subcellularLocation>
        <location evidence="1">Cytoplasm</location>
        <location evidence="1">Cytoskeleton</location>
    </subcellularLocation>
</comment>
<evidence type="ECO:0000259" key="21">
    <source>
        <dbReference type="PROSITE" id="PS50011"/>
    </source>
</evidence>
<dbReference type="InterPro" id="IPR003533">
    <property type="entry name" value="Doublecortin_dom"/>
</dbReference>
<evidence type="ECO:0000256" key="7">
    <source>
        <dbReference type="ARBA" id="ARBA00022679"/>
    </source>
</evidence>
<feature type="compositionally biased region" description="Low complexity" evidence="20">
    <location>
        <begin position="716"/>
        <end position="746"/>
    </location>
</feature>
<dbReference type="SUPFAM" id="SSF56112">
    <property type="entry name" value="Protein kinase-like (PK-like)"/>
    <property type="match status" value="1"/>
</dbReference>
<comment type="catalytic activity">
    <reaction evidence="13">
        <text>L-threonyl-[protein] + ATP = O-phospho-L-threonyl-[protein] + ADP + H(+)</text>
        <dbReference type="Rhea" id="RHEA:46608"/>
        <dbReference type="Rhea" id="RHEA-COMP:11060"/>
        <dbReference type="Rhea" id="RHEA-COMP:11605"/>
        <dbReference type="ChEBI" id="CHEBI:15378"/>
        <dbReference type="ChEBI" id="CHEBI:30013"/>
        <dbReference type="ChEBI" id="CHEBI:30616"/>
        <dbReference type="ChEBI" id="CHEBI:61977"/>
        <dbReference type="ChEBI" id="CHEBI:456216"/>
        <dbReference type="EC" id="2.7.11.1"/>
    </reaction>
</comment>
<keyword evidence="8" id="KW-0677">Repeat</keyword>
<evidence type="ECO:0000256" key="16">
    <source>
        <dbReference type="ARBA" id="ARBA00079695"/>
    </source>
</evidence>
<evidence type="ECO:0000313" key="24">
    <source>
        <dbReference type="Proteomes" id="UP000694383"/>
    </source>
</evidence>
<name>A0A8C8DUD0_9TELE</name>
<evidence type="ECO:0000256" key="6">
    <source>
        <dbReference type="ARBA" id="ARBA00022553"/>
    </source>
</evidence>
<dbReference type="Pfam" id="PF03607">
    <property type="entry name" value="DCX"/>
    <property type="match status" value="2"/>
</dbReference>
<dbReference type="GO" id="GO:0004674">
    <property type="term" value="F:protein serine/threonine kinase activity"/>
    <property type="evidence" value="ECO:0007669"/>
    <property type="project" value="UniProtKB-KW"/>
</dbReference>
<evidence type="ECO:0000256" key="14">
    <source>
        <dbReference type="ARBA" id="ARBA00048679"/>
    </source>
</evidence>
<evidence type="ECO:0000256" key="19">
    <source>
        <dbReference type="PROSITE-ProRule" id="PRU10141"/>
    </source>
</evidence>
<dbReference type="Gene3D" id="3.30.200.20">
    <property type="entry name" value="Phosphorylase Kinase, domain 1"/>
    <property type="match status" value="1"/>
</dbReference>
<dbReference type="GO" id="GO:0005856">
    <property type="term" value="C:cytoskeleton"/>
    <property type="evidence" value="ECO:0007669"/>
    <property type="project" value="UniProtKB-SubCell"/>
</dbReference>